<evidence type="ECO:0000256" key="7">
    <source>
        <dbReference type="ARBA" id="ARBA00023136"/>
    </source>
</evidence>
<comment type="subcellular location">
    <subcellularLocation>
        <location evidence="1">Cell membrane</location>
        <topology evidence="1">Multi-pass membrane protein</topology>
    </subcellularLocation>
</comment>
<dbReference type="Proteomes" id="UP000072660">
    <property type="component" value="Unassembled WGS sequence"/>
</dbReference>
<name>A0A139SHB1_9GAMM</name>
<dbReference type="GO" id="GO:0005886">
    <property type="term" value="C:plasma membrane"/>
    <property type="evidence" value="ECO:0007669"/>
    <property type="project" value="UniProtKB-SubCell"/>
</dbReference>
<dbReference type="OrthoDB" id="9796260at2"/>
<feature type="transmembrane region" description="Helical" evidence="8">
    <location>
        <begin position="107"/>
        <end position="128"/>
    </location>
</feature>
<dbReference type="AlphaFoldDB" id="A0A139SHB1"/>
<feature type="transmembrane region" description="Helical" evidence="8">
    <location>
        <begin position="269"/>
        <end position="289"/>
    </location>
</feature>
<feature type="transmembrane region" description="Helical" evidence="8">
    <location>
        <begin position="76"/>
        <end position="95"/>
    </location>
</feature>
<feature type="transmembrane region" description="Helical" evidence="8">
    <location>
        <begin position="183"/>
        <end position="209"/>
    </location>
</feature>
<dbReference type="Gene3D" id="1.10.3470.10">
    <property type="entry name" value="ABC transporter involved in vitamin B12 uptake, BtuC"/>
    <property type="match status" value="1"/>
</dbReference>
<evidence type="ECO:0000256" key="2">
    <source>
        <dbReference type="ARBA" id="ARBA00007935"/>
    </source>
</evidence>
<dbReference type="GO" id="GO:0033214">
    <property type="term" value="P:siderophore-iron import into cell"/>
    <property type="evidence" value="ECO:0007669"/>
    <property type="project" value="TreeGrafter"/>
</dbReference>
<keyword evidence="10" id="KW-1185">Reference proteome</keyword>
<feature type="transmembrane region" description="Helical" evidence="8">
    <location>
        <begin position="229"/>
        <end position="257"/>
    </location>
</feature>
<protein>
    <submittedName>
        <fullName evidence="9">Enterobactin ABC transporter permease</fullName>
    </submittedName>
</protein>
<keyword evidence="5 8" id="KW-0812">Transmembrane</keyword>
<comment type="similarity">
    <text evidence="2">Belongs to the binding-protein-dependent transport system permease family. FecCD subfamily.</text>
</comment>
<reference evidence="9 10" key="1">
    <citation type="submission" date="2016-02" db="EMBL/GenBank/DDBJ databases">
        <authorList>
            <person name="Wen L."/>
            <person name="He K."/>
            <person name="Yang H."/>
        </authorList>
    </citation>
    <scope>NUCLEOTIDE SEQUENCE [LARGE SCALE GENOMIC DNA]</scope>
    <source>
        <strain evidence="9 10">CV58</strain>
    </source>
</reference>
<keyword evidence="3" id="KW-0813">Transport</keyword>
<dbReference type="InterPro" id="IPR000522">
    <property type="entry name" value="ABC_transptr_permease_BtuC"/>
</dbReference>
<organism evidence="9 10">
    <name type="scientific">Ventosimonas gracilis</name>
    <dbReference type="NCBI Taxonomy" id="1680762"/>
    <lineage>
        <taxon>Bacteria</taxon>
        <taxon>Pseudomonadati</taxon>
        <taxon>Pseudomonadota</taxon>
        <taxon>Gammaproteobacteria</taxon>
        <taxon>Pseudomonadales</taxon>
        <taxon>Ventosimonadaceae</taxon>
        <taxon>Ventosimonas</taxon>
    </lineage>
</organism>
<dbReference type="InterPro" id="IPR037294">
    <property type="entry name" value="ABC_BtuC-like"/>
</dbReference>
<evidence type="ECO:0000256" key="6">
    <source>
        <dbReference type="ARBA" id="ARBA00022989"/>
    </source>
</evidence>
<dbReference type="PANTHER" id="PTHR30472">
    <property type="entry name" value="FERRIC ENTEROBACTIN TRANSPORT SYSTEM PERMEASE PROTEIN"/>
    <property type="match status" value="1"/>
</dbReference>
<comment type="caution">
    <text evidence="9">The sequence shown here is derived from an EMBL/GenBank/DDBJ whole genome shotgun (WGS) entry which is preliminary data.</text>
</comment>
<keyword evidence="6 8" id="KW-1133">Transmembrane helix</keyword>
<feature type="transmembrane region" description="Helical" evidence="8">
    <location>
        <begin position="134"/>
        <end position="153"/>
    </location>
</feature>
<feature type="transmembrane region" description="Helical" evidence="8">
    <location>
        <begin position="295"/>
        <end position="316"/>
    </location>
</feature>
<sequence length="321" mass="35115">MLRNFQSRPQWGLALLLLLALLSILAFMTVGAKGSWSFILKFRGIKLAALILVAYSVAVSTVLFQTVTNNRILTPAIMGFDSLFILGHTLLFFILGSAQSLSIDPRLRFLADTLLLMLFAGFLYRWLFSAGERSLHLLVLVGIIFGVLFRSLAQFIQRLLDPNEFMVLTDTLFASFNSIDTRLLLLASGAVALTSIALTGLFHCFDILALGRTFAINLGIDHRRVVTQILLLVSVLIAVSTALVGPILFFGLLVAALSHYLTGSSQHRYLLSAAVLLAIIFLVGGQVVLERLFAFDTALAIVIEFLGGLVFIALVLKQSAR</sequence>
<proteinExistence type="inferred from homology"/>
<dbReference type="SUPFAM" id="SSF81345">
    <property type="entry name" value="ABC transporter involved in vitamin B12 uptake, BtuC"/>
    <property type="match status" value="1"/>
</dbReference>
<dbReference type="GO" id="GO:0022857">
    <property type="term" value="F:transmembrane transporter activity"/>
    <property type="evidence" value="ECO:0007669"/>
    <property type="project" value="InterPro"/>
</dbReference>
<evidence type="ECO:0000256" key="3">
    <source>
        <dbReference type="ARBA" id="ARBA00022448"/>
    </source>
</evidence>
<dbReference type="RefSeq" id="WP_068393349.1">
    <property type="nucleotide sequence ID" value="NZ_LSZO01000220.1"/>
</dbReference>
<evidence type="ECO:0000313" key="9">
    <source>
        <dbReference type="EMBL" id="KXU33936.1"/>
    </source>
</evidence>
<keyword evidence="4" id="KW-1003">Cell membrane</keyword>
<dbReference type="Pfam" id="PF01032">
    <property type="entry name" value="FecCD"/>
    <property type="match status" value="1"/>
</dbReference>
<evidence type="ECO:0000256" key="5">
    <source>
        <dbReference type="ARBA" id="ARBA00022692"/>
    </source>
</evidence>
<accession>A0A139SHB1</accession>
<dbReference type="EMBL" id="LSZO01000220">
    <property type="protein sequence ID" value="KXU33936.1"/>
    <property type="molecule type" value="Genomic_DNA"/>
</dbReference>
<evidence type="ECO:0000313" key="10">
    <source>
        <dbReference type="Proteomes" id="UP000072660"/>
    </source>
</evidence>
<feature type="transmembrane region" description="Helical" evidence="8">
    <location>
        <begin position="44"/>
        <end position="64"/>
    </location>
</feature>
<keyword evidence="7 8" id="KW-0472">Membrane</keyword>
<gene>
    <name evidence="9" type="ORF">AXE65_07875</name>
</gene>
<dbReference type="PANTHER" id="PTHR30472:SF19">
    <property type="entry name" value="PETROBACTIN IMPORT SYSTEM PERMEASE PROTEIN YCLO"/>
    <property type="match status" value="1"/>
</dbReference>
<evidence type="ECO:0000256" key="4">
    <source>
        <dbReference type="ARBA" id="ARBA00022475"/>
    </source>
</evidence>
<feature type="transmembrane region" description="Helical" evidence="8">
    <location>
        <begin position="12"/>
        <end position="32"/>
    </location>
</feature>
<evidence type="ECO:0000256" key="8">
    <source>
        <dbReference type="SAM" id="Phobius"/>
    </source>
</evidence>
<evidence type="ECO:0000256" key="1">
    <source>
        <dbReference type="ARBA" id="ARBA00004651"/>
    </source>
</evidence>